<sequence length="125" mass="13539">MPPSPVLTIEMFEYGEPGISGRDNRRDGESKKAHFFAAKIHAHASTVVYSMSTVASVSSITASDLIDAPISISFKPFRLMRLQVPCSLATELSVTCSNERPSTGMCSMTQALWKRVVSGEAPSRS</sequence>
<keyword evidence="2" id="KW-1185">Reference proteome</keyword>
<organism evidence="1 2">
    <name type="scientific">Diaporthe vaccinii</name>
    <dbReference type="NCBI Taxonomy" id="105482"/>
    <lineage>
        <taxon>Eukaryota</taxon>
        <taxon>Fungi</taxon>
        <taxon>Dikarya</taxon>
        <taxon>Ascomycota</taxon>
        <taxon>Pezizomycotina</taxon>
        <taxon>Sordariomycetes</taxon>
        <taxon>Sordariomycetidae</taxon>
        <taxon>Diaporthales</taxon>
        <taxon>Diaporthaceae</taxon>
        <taxon>Diaporthe</taxon>
        <taxon>Diaporthe eres species complex</taxon>
    </lineage>
</organism>
<gene>
    <name evidence="1" type="ORF">FJTKL_02248</name>
</gene>
<dbReference type="EMBL" id="JBAWTH010000013">
    <property type="protein sequence ID" value="KAL2289229.1"/>
    <property type="molecule type" value="Genomic_DNA"/>
</dbReference>
<evidence type="ECO:0000313" key="1">
    <source>
        <dbReference type="EMBL" id="KAL2289229.1"/>
    </source>
</evidence>
<protein>
    <submittedName>
        <fullName evidence="1">Uncharacterized protein</fullName>
    </submittedName>
</protein>
<dbReference type="Proteomes" id="UP001600888">
    <property type="component" value="Unassembled WGS sequence"/>
</dbReference>
<reference evidence="1 2" key="1">
    <citation type="submission" date="2024-03" db="EMBL/GenBank/DDBJ databases">
        <title>A high-quality draft genome sequence of Diaporthe vaccinii, a causative agent of upright dieback and viscid rot disease in cranberry plants.</title>
        <authorList>
            <person name="Sarrasin M."/>
            <person name="Lang B.F."/>
            <person name="Burger G."/>
        </authorList>
    </citation>
    <scope>NUCLEOTIDE SEQUENCE [LARGE SCALE GENOMIC DNA]</scope>
    <source>
        <strain evidence="1 2">IS7</strain>
    </source>
</reference>
<accession>A0ABR4F3G4</accession>
<evidence type="ECO:0000313" key="2">
    <source>
        <dbReference type="Proteomes" id="UP001600888"/>
    </source>
</evidence>
<name>A0ABR4F3G4_9PEZI</name>
<proteinExistence type="predicted"/>
<comment type="caution">
    <text evidence="1">The sequence shown here is derived from an EMBL/GenBank/DDBJ whole genome shotgun (WGS) entry which is preliminary data.</text>
</comment>